<evidence type="ECO:0000256" key="1">
    <source>
        <dbReference type="PROSITE-ProRule" id="PRU00339"/>
    </source>
</evidence>
<feature type="repeat" description="TPR" evidence="1">
    <location>
        <begin position="34"/>
        <end position="67"/>
    </location>
</feature>
<organism evidence="2 3">
    <name type="scientific">Xylocopilactobacillus apis</name>
    <dbReference type="NCBI Taxonomy" id="2932183"/>
    <lineage>
        <taxon>Bacteria</taxon>
        <taxon>Bacillati</taxon>
        <taxon>Bacillota</taxon>
        <taxon>Bacilli</taxon>
        <taxon>Lactobacillales</taxon>
        <taxon>Lactobacillaceae</taxon>
        <taxon>Xylocopilactobacillus</taxon>
    </lineage>
</organism>
<dbReference type="KEGG" id="xak:KIMC2_03240"/>
<proteinExistence type="predicted"/>
<name>A0AAU9CP73_9LACO</name>
<protein>
    <recommendedName>
        <fullName evidence="4">Tetratricopeptide repeat protein</fullName>
    </recommendedName>
</protein>
<dbReference type="InterPro" id="IPR019734">
    <property type="entry name" value="TPR_rpt"/>
</dbReference>
<gene>
    <name evidence="2" type="ORF">KIMC2_03240</name>
</gene>
<dbReference type="PROSITE" id="PS50005">
    <property type="entry name" value="TPR"/>
    <property type="match status" value="1"/>
</dbReference>
<dbReference type="EMBL" id="AP026801">
    <property type="protein sequence ID" value="BDR55762.1"/>
    <property type="molecule type" value="Genomic_DNA"/>
</dbReference>
<evidence type="ECO:0000313" key="3">
    <source>
        <dbReference type="Proteomes" id="UP001321804"/>
    </source>
</evidence>
<dbReference type="Proteomes" id="UP001321804">
    <property type="component" value="Chromosome"/>
</dbReference>
<reference evidence="2 3" key="1">
    <citation type="journal article" date="2023" name="Microbiol. Spectr.">
        <title>Symbiosis of Carpenter Bees with Uncharacterized Lactic Acid Bacteria Showing NAD Auxotrophy.</title>
        <authorList>
            <person name="Kawasaki S."/>
            <person name="Ozawa K."/>
            <person name="Mori T."/>
            <person name="Yamamoto A."/>
            <person name="Ito M."/>
            <person name="Ohkuma M."/>
            <person name="Sakamoto M."/>
            <person name="Matsutani M."/>
        </authorList>
    </citation>
    <scope>NUCLEOTIDE SEQUENCE [LARGE SCALE GENOMIC DNA]</scope>
    <source>
        <strain evidence="2 3">KimC2</strain>
    </source>
</reference>
<dbReference type="AlphaFoldDB" id="A0AAU9CP73"/>
<dbReference type="RefSeq" id="WP_317697325.1">
    <property type="nucleotide sequence ID" value="NZ_AP026801.1"/>
</dbReference>
<keyword evidence="3" id="KW-1185">Reference proteome</keyword>
<keyword evidence="1" id="KW-0802">TPR repeat</keyword>
<accession>A0AAU9CP73</accession>
<sequence>MDATIVKKIDEGLHFEAKKWAKDIFKCNIPEKAASELIDLGRVHFELGEDNEAYECFLKAYDKDQAFKEYDDKYWEFFKSIHYLGEEVDRFKSRYHSL</sequence>
<evidence type="ECO:0000313" key="2">
    <source>
        <dbReference type="EMBL" id="BDR55762.1"/>
    </source>
</evidence>
<evidence type="ECO:0008006" key="4">
    <source>
        <dbReference type="Google" id="ProtNLM"/>
    </source>
</evidence>